<evidence type="ECO:0000313" key="2">
    <source>
        <dbReference type="Proteomes" id="UP000191901"/>
    </source>
</evidence>
<dbReference type="Proteomes" id="UP000191901">
    <property type="component" value="Chromosome"/>
</dbReference>
<name>A0A1Z3HJL4_9CYAN</name>
<accession>A0A1Z3HJL4</accession>
<evidence type="ECO:0000313" key="1">
    <source>
        <dbReference type="EMBL" id="ASC70456.1"/>
    </source>
</evidence>
<dbReference type="EMBL" id="CP021983">
    <property type="protein sequence ID" value="ASC70456.1"/>
    <property type="molecule type" value="Genomic_DNA"/>
</dbReference>
<gene>
    <name evidence="1" type="ORF">XM38_013950</name>
</gene>
<dbReference type="RefSeq" id="WP_080814242.1">
    <property type="nucleotide sequence ID" value="NZ_CP021983.2"/>
</dbReference>
<organism evidence="1 2">
    <name type="scientific">Halomicronema hongdechloris C2206</name>
    <dbReference type="NCBI Taxonomy" id="1641165"/>
    <lineage>
        <taxon>Bacteria</taxon>
        <taxon>Bacillati</taxon>
        <taxon>Cyanobacteriota</taxon>
        <taxon>Cyanophyceae</taxon>
        <taxon>Nodosilineales</taxon>
        <taxon>Nodosilineaceae</taxon>
        <taxon>Halomicronema</taxon>
    </lineage>
</organism>
<dbReference type="KEGG" id="hhg:XM38_013950"/>
<dbReference type="OrthoDB" id="587074at2"/>
<keyword evidence="2" id="KW-1185">Reference proteome</keyword>
<reference evidence="1 2" key="1">
    <citation type="journal article" date="2016" name="Biochim. Biophys. Acta">
        <title>Characterization of red-shifted phycobilisomes isolated from the chlorophyll f-containing cyanobacterium Halomicronema hongdechloris.</title>
        <authorList>
            <person name="Li Y."/>
            <person name="Lin Y."/>
            <person name="Garvey C.J."/>
            <person name="Birch D."/>
            <person name="Corkery R.W."/>
            <person name="Loughlin P.C."/>
            <person name="Scheer H."/>
            <person name="Willows R.D."/>
            <person name="Chen M."/>
        </authorList>
    </citation>
    <scope>NUCLEOTIDE SEQUENCE [LARGE SCALE GENOMIC DNA]</scope>
    <source>
        <strain evidence="1 2">C2206</strain>
    </source>
</reference>
<dbReference type="AlphaFoldDB" id="A0A1Z3HJL4"/>
<sequence>MTNSADDRLSRIEAIVEANATAIAELQQATDSGFEQTRQRTAELQQTMDSGFEQTRQIIEREAAEAISLISGLAEHQEETDSRFNNLLQEARADRQRNENEHQAFRESFQNMLAEIARIWQRLAG</sequence>
<proteinExistence type="predicted"/>
<protein>
    <submittedName>
        <fullName evidence="1">Uncharacterized protein</fullName>
    </submittedName>
</protein>